<accession>A0ABS2WCN0</accession>
<gene>
    <name evidence="2" type="ORF">JW498_17975</name>
</gene>
<reference evidence="2 3" key="1">
    <citation type="submission" date="2021-02" db="EMBL/GenBank/DDBJ databases">
        <title>A novel species of genus Amphritea isolated from a fishpond in China.</title>
        <authorList>
            <person name="Lu H."/>
        </authorList>
    </citation>
    <scope>NUCLEOTIDE SEQUENCE [LARGE SCALE GENOMIC DNA]</scope>
    <source>
        <strain evidence="2 3">RP18W</strain>
    </source>
</reference>
<evidence type="ECO:0000313" key="3">
    <source>
        <dbReference type="Proteomes" id="UP000760472"/>
    </source>
</evidence>
<name>A0ABS2WCN0_9GAMM</name>
<keyword evidence="3" id="KW-1185">Reference proteome</keyword>
<comment type="caution">
    <text evidence="2">The sequence shown here is derived from an EMBL/GenBank/DDBJ whole genome shotgun (WGS) entry which is preliminary data.</text>
</comment>
<dbReference type="Gene3D" id="3.40.830.10">
    <property type="entry name" value="LigB-like"/>
    <property type="match status" value="1"/>
</dbReference>
<proteinExistence type="predicted"/>
<protein>
    <submittedName>
        <fullName evidence="2">Protocatechuate 3,4-dioxygenase</fullName>
    </submittedName>
</protein>
<dbReference type="EMBL" id="JAFFZP010000036">
    <property type="protein sequence ID" value="MBN0989262.1"/>
    <property type="molecule type" value="Genomic_DNA"/>
</dbReference>
<dbReference type="InterPro" id="IPR004183">
    <property type="entry name" value="Xdiol_dOase_suB"/>
</dbReference>
<dbReference type="SUPFAM" id="SSF53213">
    <property type="entry name" value="LigB-like"/>
    <property type="match status" value="1"/>
</dbReference>
<dbReference type="Pfam" id="PF02900">
    <property type="entry name" value="LigB"/>
    <property type="match status" value="1"/>
</dbReference>
<organism evidence="2 3">
    <name type="scientific">Amphritea pacifica</name>
    <dbReference type="NCBI Taxonomy" id="2811233"/>
    <lineage>
        <taxon>Bacteria</taxon>
        <taxon>Pseudomonadati</taxon>
        <taxon>Pseudomonadota</taxon>
        <taxon>Gammaproteobacteria</taxon>
        <taxon>Oceanospirillales</taxon>
        <taxon>Oceanospirillaceae</taxon>
        <taxon>Amphritea</taxon>
    </lineage>
</organism>
<dbReference type="RefSeq" id="WP_205214228.1">
    <property type="nucleotide sequence ID" value="NZ_JAFFZP010000036.1"/>
</dbReference>
<evidence type="ECO:0000259" key="1">
    <source>
        <dbReference type="Pfam" id="PF02900"/>
    </source>
</evidence>
<dbReference type="Proteomes" id="UP000760472">
    <property type="component" value="Unassembled WGS sequence"/>
</dbReference>
<sequence length="280" mass="30171">MAKIVGGFLVPHDPIMFVAPNAPDKIVADKAWEAYETCAQNLAAMDVTTVIIVGNDHYMLFGTTCLPKYCIGTGHVEGPVDRLPGLNKALVNNNEALASFIASDGAEQGFDWAVARSFTTDHAFSIPYQLIVQRAEAISGREIKAIPVYLGSAVDPFISMKRCRELGEQIAASVSRFDSDENVAVIGSGGISHWVGVKESGKVNPEFDQRIIDLCCNQNLDQMIALSDEQILEQGGNGAMELRNFVCAMAAVGAGTVSLIEYQPVPEWVTGLGFMELRAS</sequence>
<evidence type="ECO:0000313" key="2">
    <source>
        <dbReference type="EMBL" id="MBN0989262.1"/>
    </source>
</evidence>
<feature type="domain" description="Extradiol ring-cleavage dioxygenase class III enzyme subunit B" evidence="1">
    <location>
        <begin position="8"/>
        <end position="272"/>
    </location>
</feature>